<dbReference type="InterPro" id="IPR025737">
    <property type="entry name" value="FApF"/>
</dbReference>
<dbReference type="Pfam" id="PF13557">
    <property type="entry name" value="Phenol_MetA_deg"/>
    <property type="match status" value="1"/>
</dbReference>
<proteinExistence type="predicted"/>
<protein>
    <recommendedName>
        <fullName evidence="3">Transporter</fullName>
    </recommendedName>
</protein>
<name>A0ABN7YJW6_9BURK</name>
<comment type="caution">
    <text evidence="1">The sequence shown here is derived from an EMBL/GenBank/DDBJ whole genome shotgun (WGS) entry which is preliminary data.</text>
</comment>
<evidence type="ECO:0000313" key="1">
    <source>
        <dbReference type="EMBL" id="CAG9173723.1"/>
    </source>
</evidence>
<evidence type="ECO:0008006" key="3">
    <source>
        <dbReference type="Google" id="ProtNLM"/>
    </source>
</evidence>
<accession>A0ABN7YJW6</accession>
<dbReference type="Proteomes" id="UP000706525">
    <property type="component" value="Unassembled WGS sequence"/>
</dbReference>
<sequence>MPGWDRPAAPARWVGWLLPCFGVLADAGMAQELEPRAYSAAPVGTHFVLASYARLGGDVLTDPSLPITDVKSKIDIFAMGYVQVFDLLGRTASAGIVLPYSRAHVAGNVFDAPNSVYRAGVGDMSLRFAVNLLGGEAKTPAEFVRHPPATTLGASLTVLTPSGQYHANRLVNIGTNRWAFKPEIGVSMPAGNWFAEGSLGVWFFTDNDEFLGNRQRQQSPLTVVQLHGGYQFRPGLWLAADAGFYSGGATTLNGVRSDDRRADTRYGLTLSVPFTTNWAAKVSASKGWITHAGGDYKAISLTVQYRWID</sequence>
<gene>
    <name evidence="1" type="ORF">LMG32289_02947</name>
</gene>
<evidence type="ECO:0000313" key="2">
    <source>
        <dbReference type="Proteomes" id="UP000706525"/>
    </source>
</evidence>
<organism evidence="1 2">
    <name type="scientific">Cupriavidus pampae</name>
    <dbReference type="NCBI Taxonomy" id="659251"/>
    <lineage>
        <taxon>Bacteria</taxon>
        <taxon>Pseudomonadati</taxon>
        <taxon>Pseudomonadota</taxon>
        <taxon>Betaproteobacteria</taxon>
        <taxon>Burkholderiales</taxon>
        <taxon>Burkholderiaceae</taxon>
        <taxon>Cupriavidus</taxon>
    </lineage>
</organism>
<dbReference type="EMBL" id="CAJZAG010000005">
    <property type="protein sequence ID" value="CAG9173723.1"/>
    <property type="molecule type" value="Genomic_DNA"/>
</dbReference>
<keyword evidence="2" id="KW-1185">Reference proteome</keyword>
<reference evidence="1 2" key="1">
    <citation type="submission" date="2021-08" db="EMBL/GenBank/DDBJ databases">
        <authorList>
            <person name="Peeters C."/>
        </authorList>
    </citation>
    <scope>NUCLEOTIDE SEQUENCE [LARGE SCALE GENOMIC DNA]</scope>
    <source>
        <strain evidence="1 2">LMG 32289</strain>
    </source>
</reference>